<evidence type="ECO:0008006" key="4">
    <source>
        <dbReference type="Google" id="ProtNLM"/>
    </source>
</evidence>
<sequence length="177" mass="20073">MGMESFLLWIDPWCIAPYRWFPGLPAWGYMVGTCLLAAQTVVLGLLTLRLGQRMHAARLKELRSEMRHYHRLSERALRESGKEAYKAVNRQGHEAFGYYFSLNGALWVASLWPVPLALAWMQARFGLVSPPLPFSLPLLGPEPGFVFWFVLAYIPLRLLLGRVLCPAEQDGQGTIID</sequence>
<accession>A0A1K1LFB2</accession>
<dbReference type="EMBL" id="LT630450">
    <property type="protein sequence ID" value="SFV72118.1"/>
    <property type="molecule type" value="Genomic_DNA"/>
</dbReference>
<protein>
    <recommendedName>
        <fullName evidence="4">DUF106 domain-containing protein</fullName>
    </recommendedName>
</protein>
<dbReference type="AlphaFoldDB" id="A0A1K1LFB2"/>
<keyword evidence="1" id="KW-0472">Membrane</keyword>
<dbReference type="OrthoDB" id="1806539at2"/>
<dbReference type="KEGG" id="dpg:DESPIGER_0220"/>
<proteinExistence type="predicted"/>
<feature type="transmembrane region" description="Helical" evidence="1">
    <location>
        <begin position="143"/>
        <end position="160"/>
    </location>
</feature>
<evidence type="ECO:0000256" key="1">
    <source>
        <dbReference type="SAM" id="Phobius"/>
    </source>
</evidence>
<evidence type="ECO:0000313" key="2">
    <source>
        <dbReference type="EMBL" id="SFV72118.1"/>
    </source>
</evidence>
<gene>
    <name evidence="2" type="ORF">DESPIGER_0220</name>
</gene>
<feature type="transmembrane region" description="Helical" evidence="1">
    <location>
        <begin position="26"/>
        <end position="48"/>
    </location>
</feature>
<dbReference type="Proteomes" id="UP000186323">
    <property type="component" value="Chromosome I"/>
</dbReference>
<keyword evidence="3" id="KW-1185">Reference proteome</keyword>
<keyword evidence="1" id="KW-1133">Transmembrane helix</keyword>
<organism evidence="2 3">
    <name type="scientific">Desulfovibrio piger</name>
    <dbReference type="NCBI Taxonomy" id="901"/>
    <lineage>
        <taxon>Bacteria</taxon>
        <taxon>Pseudomonadati</taxon>
        <taxon>Thermodesulfobacteriota</taxon>
        <taxon>Desulfovibrionia</taxon>
        <taxon>Desulfovibrionales</taxon>
        <taxon>Desulfovibrionaceae</taxon>
        <taxon>Desulfovibrio</taxon>
    </lineage>
</organism>
<reference evidence="3" key="1">
    <citation type="submission" date="2016-10" db="EMBL/GenBank/DDBJ databases">
        <authorList>
            <person name="Wegmann U."/>
        </authorList>
    </citation>
    <scope>NUCLEOTIDE SEQUENCE [LARGE SCALE GENOMIC DNA]</scope>
</reference>
<name>A0A1K1LFB2_9BACT</name>
<evidence type="ECO:0000313" key="3">
    <source>
        <dbReference type="Proteomes" id="UP000186323"/>
    </source>
</evidence>
<feature type="transmembrane region" description="Helical" evidence="1">
    <location>
        <begin position="96"/>
        <end position="123"/>
    </location>
</feature>
<keyword evidence="1" id="KW-0812">Transmembrane</keyword>